<keyword evidence="5" id="KW-0808">Transferase</keyword>
<dbReference type="PANTHER" id="PTHR43547">
    <property type="entry name" value="TWO-COMPONENT HISTIDINE KINASE"/>
    <property type="match status" value="1"/>
</dbReference>
<dbReference type="Pfam" id="PF02518">
    <property type="entry name" value="HATPase_c"/>
    <property type="match status" value="1"/>
</dbReference>
<dbReference type="SUPFAM" id="SSF55874">
    <property type="entry name" value="ATPase domain of HSP90 chaperone/DNA topoisomerase II/histidine kinase"/>
    <property type="match status" value="1"/>
</dbReference>
<dbReference type="Gene3D" id="1.10.287.130">
    <property type="match status" value="1"/>
</dbReference>
<reference evidence="5 6" key="1">
    <citation type="submission" date="2018-03" db="EMBL/GenBank/DDBJ databases">
        <title>Genome sequence of Clostridium luticellarii DSM 29923.</title>
        <authorList>
            <person name="Poehlein A."/>
            <person name="Daniel R."/>
        </authorList>
    </citation>
    <scope>NUCLEOTIDE SEQUENCE [LARGE SCALE GENOMIC DNA]</scope>
    <source>
        <strain evidence="5 6">DSM 29923</strain>
    </source>
</reference>
<dbReference type="PROSITE" id="PS50109">
    <property type="entry name" value="HIS_KIN"/>
    <property type="match status" value="1"/>
</dbReference>
<evidence type="ECO:0000256" key="1">
    <source>
        <dbReference type="ARBA" id="ARBA00022553"/>
    </source>
</evidence>
<keyword evidence="1" id="KW-0597">Phosphoprotein</keyword>
<name>A0A2T0BML2_9CLOT</name>
<evidence type="ECO:0000256" key="2">
    <source>
        <dbReference type="ARBA" id="ARBA00022777"/>
    </source>
</evidence>
<proteinExistence type="predicted"/>
<evidence type="ECO:0000313" key="5">
    <source>
        <dbReference type="EMBL" id="PRR85118.1"/>
    </source>
</evidence>
<keyword evidence="2 5" id="KW-0418">Kinase</keyword>
<evidence type="ECO:0000259" key="4">
    <source>
        <dbReference type="PROSITE" id="PS50109"/>
    </source>
</evidence>
<sequence>MKEIISIIRREKHDFANHINVIWGLCSLNRPNTVEKIKNYVDGISDNLHSSFKYINTGNDYLDGLLSIKNNFADKNNIDLDIMIEEPFSKLKIKENELISIISNLIDNAFEAFQPKSNIQNKKITFDTFIEDNEFYIEISDNAGMIPKNIQNKIFEKGFSTKTEKSDDHGFGLYITKQLIEQNNGCISVESNSEITKFLVAFNLQERGK</sequence>
<dbReference type="SMART" id="SM00387">
    <property type="entry name" value="HATPase_c"/>
    <property type="match status" value="1"/>
</dbReference>
<dbReference type="Gene3D" id="3.30.565.10">
    <property type="entry name" value="Histidine kinase-like ATPase, C-terminal domain"/>
    <property type="match status" value="1"/>
</dbReference>
<dbReference type="EC" id="2.7.13.3" evidence="5"/>
<comment type="caution">
    <text evidence="5">The sequence shown here is derived from an EMBL/GenBank/DDBJ whole genome shotgun (WGS) entry which is preliminary data.</text>
</comment>
<dbReference type="AlphaFoldDB" id="A0A2T0BML2"/>
<gene>
    <name evidence="5" type="primary">dpiB</name>
    <name evidence="5" type="ORF">CLLU_19470</name>
</gene>
<organism evidence="5 6">
    <name type="scientific">Clostridium luticellarii</name>
    <dbReference type="NCBI Taxonomy" id="1691940"/>
    <lineage>
        <taxon>Bacteria</taxon>
        <taxon>Bacillati</taxon>
        <taxon>Bacillota</taxon>
        <taxon>Clostridia</taxon>
        <taxon>Eubacteriales</taxon>
        <taxon>Clostridiaceae</taxon>
        <taxon>Clostridium</taxon>
    </lineage>
</organism>
<feature type="domain" description="Histidine kinase" evidence="4">
    <location>
        <begin position="59"/>
        <end position="206"/>
    </location>
</feature>
<evidence type="ECO:0000313" key="6">
    <source>
        <dbReference type="Proteomes" id="UP000237798"/>
    </source>
</evidence>
<dbReference type="PANTHER" id="PTHR43547:SF10">
    <property type="entry name" value="SENSOR HISTIDINE KINASE DCUS"/>
    <property type="match status" value="1"/>
</dbReference>
<dbReference type="InterPro" id="IPR005467">
    <property type="entry name" value="His_kinase_dom"/>
</dbReference>
<dbReference type="Proteomes" id="UP000237798">
    <property type="component" value="Unassembled WGS sequence"/>
</dbReference>
<dbReference type="InterPro" id="IPR003594">
    <property type="entry name" value="HATPase_dom"/>
</dbReference>
<dbReference type="InterPro" id="IPR036890">
    <property type="entry name" value="HATPase_C_sf"/>
</dbReference>
<dbReference type="Pfam" id="PF14689">
    <property type="entry name" value="SPOB_a"/>
    <property type="match status" value="1"/>
</dbReference>
<dbReference type="EMBL" id="PVXP01000024">
    <property type="protein sequence ID" value="PRR85118.1"/>
    <property type="molecule type" value="Genomic_DNA"/>
</dbReference>
<accession>A0A2T0BML2</accession>
<protein>
    <submittedName>
        <fullName evidence="5">Sensor histidine kinase DpiB</fullName>
        <ecNumber evidence="5">2.7.13.3</ecNumber>
    </submittedName>
</protein>
<keyword evidence="3" id="KW-0902">Two-component regulatory system</keyword>
<evidence type="ECO:0000256" key="3">
    <source>
        <dbReference type="ARBA" id="ARBA00023012"/>
    </source>
</evidence>
<keyword evidence="6" id="KW-1185">Reference proteome</keyword>
<dbReference type="GO" id="GO:0000155">
    <property type="term" value="F:phosphorelay sensor kinase activity"/>
    <property type="evidence" value="ECO:0007669"/>
    <property type="project" value="TreeGrafter"/>
</dbReference>
<dbReference type="InterPro" id="IPR039506">
    <property type="entry name" value="SPOB_a"/>
</dbReference>